<accession>A0ABW6PFH7</accession>
<organism evidence="1 2">
    <name type="scientific">Nocardia aobensis</name>
    <dbReference type="NCBI Taxonomy" id="257277"/>
    <lineage>
        <taxon>Bacteria</taxon>
        <taxon>Bacillati</taxon>
        <taxon>Actinomycetota</taxon>
        <taxon>Actinomycetes</taxon>
        <taxon>Mycobacteriales</taxon>
        <taxon>Nocardiaceae</taxon>
        <taxon>Nocardia</taxon>
    </lineage>
</organism>
<dbReference type="EMBL" id="JBIAMT010000011">
    <property type="protein sequence ID" value="MFF0501837.1"/>
    <property type="molecule type" value="Genomic_DNA"/>
</dbReference>
<dbReference type="InterPro" id="IPR037175">
    <property type="entry name" value="KFase_sf"/>
</dbReference>
<dbReference type="SUPFAM" id="SSF102198">
    <property type="entry name" value="Putative cyclase"/>
    <property type="match status" value="1"/>
</dbReference>
<gene>
    <name evidence="1" type="ORF">ACFYU5_36000</name>
</gene>
<dbReference type="RefSeq" id="WP_387401844.1">
    <property type="nucleotide sequence ID" value="NZ_JBIAMT010000011.1"/>
</dbReference>
<evidence type="ECO:0000313" key="1">
    <source>
        <dbReference type="EMBL" id="MFF0501837.1"/>
    </source>
</evidence>
<comment type="caution">
    <text evidence="1">The sequence shown here is derived from an EMBL/GenBank/DDBJ whole genome shotgun (WGS) entry which is preliminary data.</text>
</comment>
<reference evidence="1 2" key="1">
    <citation type="submission" date="2024-10" db="EMBL/GenBank/DDBJ databases">
        <title>The Natural Products Discovery Center: Release of the First 8490 Sequenced Strains for Exploring Actinobacteria Biosynthetic Diversity.</title>
        <authorList>
            <person name="Kalkreuter E."/>
            <person name="Kautsar S.A."/>
            <person name="Yang D."/>
            <person name="Bader C.D."/>
            <person name="Teijaro C.N."/>
            <person name="Fluegel L."/>
            <person name="Davis C.M."/>
            <person name="Simpson J.R."/>
            <person name="Lauterbach L."/>
            <person name="Steele A.D."/>
            <person name="Gui C."/>
            <person name="Meng S."/>
            <person name="Li G."/>
            <person name="Viehrig K."/>
            <person name="Ye F."/>
            <person name="Su P."/>
            <person name="Kiefer A.F."/>
            <person name="Nichols A."/>
            <person name="Cepeda A.J."/>
            <person name="Yan W."/>
            <person name="Fan B."/>
            <person name="Jiang Y."/>
            <person name="Adhikari A."/>
            <person name="Zheng C.-J."/>
            <person name="Schuster L."/>
            <person name="Cowan T.M."/>
            <person name="Smanski M.J."/>
            <person name="Chevrette M.G."/>
            <person name="De Carvalho L.P.S."/>
            <person name="Shen B."/>
        </authorList>
    </citation>
    <scope>NUCLEOTIDE SEQUENCE [LARGE SCALE GENOMIC DNA]</scope>
    <source>
        <strain evidence="1 2">NPDC004119</strain>
    </source>
</reference>
<name>A0ABW6PFH7_9NOCA</name>
<dbReference type="Gene3D" id="3.50.30.50">
    <property type="entry name" value="Putative cyclase"/>
    <property type="match status" value="1"/>
</dbReference>
<sequence length="165" mass="16841">MLATGTDAEAGIQKFPHGIGGADDFVAMPLQCSTQWDGLGHIFDRGKAWNGRSAGQVVTADGGQVTGIETIAGKVAGRGVLLDVGRAIGADGELADGFPITTEHLDATIAAQGVSSAVGRGDIVVVRTGQLTRARRMGWGGYAGGPAPGLSFTTADGYMRLKSQQ</sequence>
<proteinExistence type="predicted"/>
<dbReference type="PANTHER" id="PTHR34861:SF10">
    <property type="entry name" value="CYCLASE"/>
    <property type="match status" value="1"/>
</dbReference>
<dbReference type="PANTHER" id="PTHR34861">
    <property type="match status" value="1"/>
</dbReference>
<keyword evidence="2" id="KW-1185">Reference proteome</keyword>
<evidence type="ECO:0000313" key="2">
    <source>
        <dbReference type="Proteomes" id="UP001601442"/>
    </source>
</evidence>
<dbReference type="Pfam" id="PF04199">
    <property type="entry name" value="Cyclase"/>
    <property type="match status" value="1"/>
</dbReference>
<protein>
    <submittedName>
        <fullName evidence="1">Cyclase family protein</fullName>
    </submittedName>
</protein>
<dbReference type="Proteomes" id="UP001601442">
    <property type="component" value="Unassembled WGS sequence"/>
</dbReference>
<dbReference type="InterPro" id="IPR007325">
    <property type="entry name" value="KFase/CYL"/>
</dbReference>